<dbReference type="Proteomes" id="UP000199437">
    <property type="component" value="Unassembled WGS sequence"/>
</dbReference>
<proteinExistence type="predicted"/>
<dbReference type="OrthoDB" id="922982at2"/>
<dbReference type="Pfam" id="PF14054">
    <property type="entry name" value="DUF4249"/>
    <property type="match status" value="1"/>
</dbReference>
<dbReference type="AlphaFoldDB" id="A0A1I0QDV1"/>
<evidence type="ECO:0000313" key="2">
    <source>
        <dbReference type="Proteomes" id="UP000199437"/>
    </source>
</evidence>
<dbReference type="EMBL" id="FOIR01000002">
    <property type="protein sequence ID" value="SEW25080.1"/>
    <property type="molecule type" value="Genomic_DNA"/>
</dbReference>
<dbReference type="InterPro" id="IPR025345">
    <property type="entry name" value="DUF4249"/>
</dbReference>
<sequence>MKAVKIAFLGFVSLSVSTCVEPYDYIYEDSSNPEIVIDGYLSDEEGIHEIRVARVTKLADFNGVELDFVDNASVSVIDDDGNKTEFTYRDNGIYASAPNVRAMPGKSYKVRVTLNDDRVYESLYEQLPEDQSNPIGLSYKLDSRDIIVNGTLQEEQGVTVEAEIIKEDNNRFYRWDINHYFIIEADEAPEFTLQNQRHEQDTALRFCFIKDFVTQEVYLHEDISGVASGSYQQEIEYVRISPKFEYVFVVEAKQLIMPRHAYNYWKEIKSLAQNSGGLFDSSPYSVSGNIKRVDAAADEENEQLGFFGVYNASLDRKFITQSSLGIYKEFAPCQLPIEYTTPHPCEDCRLYEFLENYENNPPSWWVY</sequence>
<gene>
    <name evidence="1" type="ORF">SAMN05216290_2234</name>
</gene>
<organism evidence="1 2">
    <name type="scientific">Roseivirga pacifica</name>
    <dbReference type="NCBI Taxonomy" id="1267423"/>
    <lineage>
        <taxon>Bacteria</taxon>
        <taxon>Pseudomonadati</taxon>
        <taxon>Bacteroidota</taxon>
        <taxon>Cytophagia</taxon>
        <taxon>Cytophagales</taxon>
        <taxon>Roseivirgaceae</taxon>
        <taxon>Roseivirga</taxon>
    </lineage>
</organism>
<reference evidence="2" key="1">
    <citation type="submission" date="2016-10" db="EMBL/GenBank/DDBJ databases">
        <authorList>
            <person name="Varghese N."/>
            <person name="Submissions S."/>
        </authorList>
    </citation>
    <scope>NUCLEOTIDE SEQUENCE [LARGE SCALE GENOMIC DNA]</scope>
    <source>
        <strain evidence="2">CGMCC 1.12402</strain>
    </source>
</reference>
<dbReference type="STRING" id="1267423.SAMN05216290_2234"/>
<keyword evidence="2" id="KW-1185">Reference proteome</keyword>
<name>A0A1I0QDV1_9BACT</name>
<accession>A0A1I0QDV1</accession>
<evidence type="ECO:0008006" key="3">
    <source>
        <dbReference type="Google" id="ProtNLM"/>
    </source>
</evidence>
<dbReference type="RefSeq" id="WP_090258663.1">
    <property type="nucleotide sequence ID" value="NZ_FOIR01000002.1"/>
</dbReference>
<protein>
    <recommendedName>
        <fullName evidence="3">DUF4249 domain-containing protein</fullName>
    </recommendedName>
</protein>
<dbReference type="GeneID" id="99986940"/>
<evidence type="ECO:0000313" key="1">
    <source>
        <dbReference type="EMBL" id="SEW25080.1"/>
    </source>
</evidence>